<evidence type="ECO:0000256" key="2">
    <source>
        <dbReference type="ARBA" id="ARBA00004651"/>
    </source>
</evidence>
<dbReference type="Proteomes" id="UP000053660">
    <property type="component" value="Unassembled WGS sequence"/>
</dbReference>
<keyword evidence="6" id="KW-0303">Gap junction</keyword>
<feature type="transmembrane region" description="Helical" evidence="12">
    <location>
        <begin position="220"/>
        <end position="242"/>
    </location>
</feature>
<organism evidence="13 14">
    <name type="scientific">Oesophagostomum dentatum</name>
    <name type="common">Nodular worm</name>
    <dbReference type="NCBI Taxonomy" id="61180"/>
    <lineage>
        <taxon>Eukaryota</taxon>
        <taxon>Metazoa</taxon>
        <taxon>Ecdysozoa</taxon>
        <taxon>Nematoda</taxon>
        <taxon>Chromadorea</taxon>
        <taxon>Rhabditida</taxon>
        <taxon>Rhabditina</taxon>
        <taxon>Rhabditomorpha</taxon>
        <taxon>Strongyloidea</taxon>
        <taxon>Strongylidae</taxon>
        <taxon>Oesophagostomum</taxon>
    </lineage>
</organism>
<accession>A0A0B1S5U3</accession>
<dbReference type="OrthoDB" id="5832019at2759"/>
<dbReference type="GO" id="GO:0005243">
    <property type="term" value="F:gap junction channel activity"/>
    <property type="evidence" value="ECO:0007669"/>
    <property type="project" value="TreeGrafter"/>
</dbReference>
<evidence type="ECO:0000256" key="7">
    <source>
        <dbReference type="ARBA" id="ARBA00022949"/>
    </source>
</evidence>
<evidence type="ECO:0000313" key="14">
    <source>
        <dbReference type="Proteomes" id="UP000053660"/>
    </source>
</evidence>
<evidence type="ECO:0000256" key="12">
    <source>
        <dbReference type="RuleBase" id="RU010713"/>
    </source>
</evidence>
<dbReference type="PANTHER" id="PTHR11893">
    <property type="entry name" value="INNEXIN"/>
    <property type="match status" value="1"/>
</dbReference>
<dbReference type="PRINTS" id="PR01262">
    <property type="entry name" value="INNEXIN"/>
</dbReference>
<evidence type="ECO:0000256" key="11">
    <source>
        <dbReference type="ARBA" id="ARBA00023303"/>
    </source>
</evidence>
<keyword evidence="3 12" id="KW-0813">Transport</keyword>
<evidence type="ECO:0000256" key="5">
    <source>
        <dbReference type="ARBA" id="ARBA00022692"/>
    </source>
</evidence>
<protein>
    <recommendedName>
        <fullName evidence="12">Innexin</fullName>
    </recommendedName>
</protein>
<evidence type="ECO:0000256" key="4">
    <source>
        <dbReference type="ARBA" id="ARBA00022475"/>
    </source>
</evidence>
<keyword evidence="5 12" id="KW-0812">Transmembrane</keyword>
<dbReference type="EMBL" id="KN600012">
    <property type="protein sequence ID" value="KHJ80693.1"/>
    <property type="molecule type" value="Genomic_DNA"/>
</dbReference>
<feature type="transmembrane region" description="Helical" evidence="12">
    <location>
        <begin position="312"/>
        <end position="334"/>
    </location>
</feature>
<keyword evidence="9 12" id="KW-0406">Ion transport</keyword>
<dbReference type="InterPro" id="IPR000990">
    <property type="entry name" value="Innexin"/>
</dbReference>
<gene>
    <name evidence="12" type="primary">inx</name>
    <name evidence="13" type="ORF">OESDEN_19628</name>
</gene>
<keyword evidence="7" id="KW-0965">Cell junction</keyword>
<comment type="function">
    <text evidence="12">Structural component of the gap junctions.</text>
</comment>
<comment type="subcellular location">
    <subcellularLocation>
        <location evidence="1">Cell junction</location>
        <location evidence="1">Gap junction</location>
    </subcellularLocation>
    <subcellularLocation>
        <location evidence="2 12">Cell membrane</location>
        <topology evidence="2 12">Multi-pass membrane protein</topology>
    </subcellularLocation>
</comment>
<evidence type="ECO:0000256" key="9">
    <source>
        <dbReference type="ARBA" id="ARBA00023065"/>
    </source>
</evidence>
<keyword evidence="11 12" id="KW-0407">Ion channel</keyword>
<dbReference type="PANTHER" id="PTHR11893:SF46">
    <property type="entry name" value="INNEXIN-12"/>
    <property type="match status" value="1"/>
</dbReference>
<feature type="transmembrane region" description="Helical" evidence="12">
    <location>
        <begin position="50"/>
        <end position="72"/>
    </location>
</feature>
<dbReference type="GO" id="GO:0005921">
    <property type="term" value="C:gap junction"/>
    <property type="evidence" value="ECO:0007669"/>
    <property type="project" value="UniProtKB-SubCell"/>
</dbReference>
<reference evidence="13 14" key="1">
    <citation type="submission" date="2014-03" db="EMBL/GenBank/DDBJ databases">
        <title>Draft genome of the hookworm Oesophagostomum dentatum.</title>
        <authorList>
            <person name="Mitreva M."/>
        </authorList>
    </citation>
    <scope>NUCLEOTIDE SEQUENCE [LARGE SCALE GENOMIC DNA]</scope>
    <source>
        <strain evidence="13 14">OD-Hann</strain>
    </source>
</reference>
<keyword evidence="4" id="KW-1003">Cell membrane</keyword>
<evidence type="ECO:0000256" key="1">
    <source>
        <dbReference type="ARBA" id="ARBA00004610"/>
    </source>
</evidence>
<keyword evidence="10 12" id="KW-0472">Membrane</keyword>
<comment type="similarity">
    <text evidence="12">Belongs to the pannexin family.</text>
</comment>
<comment type="caution">
    <text evidence="12">Lacks conserved residue(s) required for the propagation of feature annotation.</text>
</comment>
<dbReference type="Pfam" id="PF00876">
    <property type="entry name" value="Innexin"/>
    <property type="match status" value="2"/>
</dbReference>
<dbReference type="GO" id="GO:0034220">
    <property type="term" value="P:monoatomic ion transmembrane transport"/>
    <property type="evidence" value="ECO:0007669"/>
    <property type="project" value="UniProtKB-KW"/>
</dbReference>
<dbReference type="GO" id="GO:0005886">
    <property type="term" value="C:plasma membrane"/>
    <property type="evidence" value="ECO:0007669"/>
    <property type="project" value="UniProtKB-SubCell"/>
</dbReference>
<sequence length="438" mass="49990">MEYALDYCYVQNTYFVPMTDVKVHNAFDFASHMVELPTNYSERDEKQIGYYQWVPFILAAQAIFFYLPVVIWRSIYESSGFKVRAICDTCSMHANMDDGTRQKNMKTIAAFLVQEHAIALVKAGKARRVTSGSYITLVYVMFSKVHPFQPFPCSTCRLIDMAEASGFKVRAICDTCSMHANMDDGTRQKNMKTIAAFLVQEHAIALVKAGKARRVTSGSYITLVYVGIKFLYALNSIVQFIFLKNMLGVSSYTWGLDVSLDLWNGREWPETGNFPRVTMCDYDVRVLGNLHRHTVQCVLMINMFNEKIFVVLWYWLCIMLIPTVWFGFSVYSFIKWAVAMATTTVTGKALVNSYIQQIDASVARSLHKRSLLQQFVSEKLLTDGVFLVRLVSENSGDMVTLALLKTLWEDFIKQRGEHPPPYTEPLLVSNKKISESDL</sequence>
<evidence type="ECO:0000313" key="13">
    <source>
        <dbReference type="EMBL" id="KHJ80693.1"/>
    </source>
</evidence>
<evidence type="ECO:0000256" key="3">
    <source>
        <dbReference type="ARBA" id="ARBA00022448"/>
    </source>
</evidence>
<proteinExistence type="inferred from homology"/>
<evidence type="ECO:0000256" key="10">
    <source>
        <dbReference type="ARBA" id="ARBA00023136"/>
    </source>
</evidence>
<evidence type="ECO:0000256" key="8">
    <source>
        <dbReference type="ARBA" id="ARBA00022989"/>
    </source>
</evidence>
<name>A0A0B1S5U3_OESDE</name>
<evidence type="ECO:0000256" key="6">
    <source>
        <dbReference type="ARBA" id="ARBA00022868"/>
    </source>
</evidence>
<dbReference type="AlphaFoldDB" id="A0A0B1S5U3"/>
<dbReference type="PROSITE" id="PS51013">
    <property type="entry name" value="PANNEXIN"/>
    <property type="match status" value="1"/>
</dbReference>
<keyword evidence="8 12" id="KW-1133">Transmembrane helix</keyword>
<keyword evidence="14" id="KW-1185">Reference proteome</keyword>